<dbReference type="EMBL" id="KV508709">
    <property type="protein sequence ID" value="OCT55264.1"/>
    <property type="molecule type" value="Genomic_DNA"/>
</dbReference>
<protein>
    <submittedName>
        <fullName evidence="3">Uncharacterized protein</fullName>
    </submittedName>
</protein>
<evidence type="ECO:0000313" key="3">
    <source>
        <dbReference type="EMBL" id="OCT55758.1"/>
    </source>
</evidence>
<keyword evidence="1" id="KW-1133">Transmembrane helix</keyword>
<reference evidence="3" key="1">
    <citation type="submission" date="2016-05" db="EMBL/GenBank/DDBJ databases">
        <title>WGS assembly of Xenopus laevis.</title>
        <authorList>
            <person name="Session A."/>
            <person name="Uno Y."/>
            <person name="Kwon T."/>
            <person name="Chapman J."/>
            <person name="Toyoda A."/>
            <person name="Takahashi S."/>
            <person name="Fukui A."/>
            <person name="Hikosaka A."/>
            <person name="Putnam N."/>
            <person name="Stites J."/>
            <person name="Van Heeringen S."/>
            <person name="Quigley I."/>
            <person name="Heinz S."/>
            <person name="Hellsten U."/>
            <person name="Lyons J."/>
            <person name="Suzuki A."/>
            <person name="Kondo M."/>
            <person name="Ogino H."/>
            <person name="Ochi H."/>
            <person name="Bogdanovic O."/>
            <person name="Lister R."/>
            <person name="Georgiou G."/>
            <person name="Paranjpe S."/>
            <person name="Van Kruijsbergen I."/>
            <person name="Mozaffari S."/>
            <person name="Shu S."/>
            <person name="Schmutz J."/>
            <person name="Jenkins J."/>
            <person name="Grimwood J."/>
            <person name="Carlson J."/>
            <person name="Mitros T."/>
            <person name="Simakov O."/>
            <person name="Heald R."/>
            <person name="Miller K."/>
            <person name="Haudenschild C."/>
            <person name="Kuroki Y."/>
            <person name="Tanaka T."/>
            <person name="Michiue T."/>
            <person name="Watanabe M."/>
            <person name="Kinoshita T."/>
            <person name="Ohta Y."/>
            <person name="Mawaribuchi S."/>
            <person name="Suzuki Y."/>
            <person name="Haramoto Y."/>
            <person name="Yamamoto T."/>
            <person name="Takagi C."/>
            <person name="Kitzman J."/>
            <person name="Shendure J."/>
            <person name="Nakayama T."/>
            <person name="Izutsu Y."/>
            <person name="Robert J."/>
            <person name="Dichmann D."/>
            <person name="Flajnik M."/>
            <person name="Houston D."/>
            <person name="Marcotte E."/>
            <person name="Wallingford J."/>
            <person name="Ito Y."/>
            <person name="Asashima M."/>
            <person name="Ueno N."/>
            <person name="Matsuda Y."/>
            <person name="Jan Veenstra G."/>
            <person name="Fujiyama A."/>
            <person name="Harland R."/>
            <person name="Taira M."/>
            <person name="Rokhsar D.S."/>
        </authorList>
    </citation>
    <scope>NUCLEOTIDE SEQUENCE</scope>
    <source>
        <strain evidence="3">J</strain>
        <tissue evidence="3">Blood</tissue>
    </source>
</reference>
<proteinExistence type="predicted"/>
<name>A0A974GYQ9_XENLA</name>
<organism evidence="3">
    <name type="scientific">Xenopus laevis</name>
    <name type="common">African clawed frog</name>
    <dbReference type="NCBI Taxonomy" id="8355"/>
    <lineage>
        <taxon>Eukaryota</taxon>
        <taxon>Metazoa</taxon>
        <taxon>Chordata</taxon>
        <taxon>Craniata</taxon>
        <taxon>Vertebrata</taxon>
        <taxon>Euteleostomi</taxon>
        <taxon>Amphibia</taxon>
        <taxon>Batrachia</taxon>
        <taxon>Anura</taxon>
        <taxon>Pipoidea</taxon>
        <taxon>Pipidae</taxon>
        <taxon>Xenopodinae</taxon>
        <taxon>Xenopus</taxon>
        <taxon>Xenopus</taxon>
    </lineage>
</organism>
<evidence type="ECO:0000313" key="2">
    <source>
        <dbReference type="EMBL" id="OCT55264.1"/>
    </source>
</evidence>
<keyword evidence="1" id="KW-0472">Membrane</keyword>
<feature type="transmembrane region" description="Helical" evidence="1">
    <location>
        <begin position="50"/>
        <end position="71"/>
    </location>
</feature>
<evidence type="ECO:0000256" key="1">
    <source>
        <dbReference type="SAM" id="Phobius"/>
    </source>
</evidence>
<gene>
    <name evidence="2" type="ORF">XELAEV_18003421mg</name>
    <name evidence="3" type="ORF">XELAEV_18004303mg</name>
</gene>
<dbReference type="Proteomes" id="UP000694892">
    <property type="component" value="Unassembled WGS sequence"/>
</dbReference>
<keyword evidence="1" id="KW-0812">Transmembrane</keyword>
<dbReference type="AlphaFoldDB" id="A0A974GYQ9"/>
<dbReference type="EMBL" id="KV474221">
    <property type="protein sequence ID" value="OCT55758.1"/>
    <property type="molecule type" value="Genomic_DNA"/>
</dbReference>
<accession>A0A974GYQ9</accession>
<sequence length="79" mass="9012">MWKCMATLSNMSASNQETDKYYLLIGCYGLQDPCCIIRSLRRLLAEYPHATIAGCIYLCLAPFFHSCLLCLPPHPRLEK</sequence>